<dbReference type="InterPro" id="IPR036388">
    <property type="entry name" value="WH-like_DNA-bd_sf"/>
</dbReference>
<name>A0ABN2N0M6_9PSEU</name>
<evidence type="ECO:0000256" key="1">
    <source>
        <dbReference type="ARBA" id="ARBA00023134"/>
    </source>
</evidence>
<dbReference type="PRINTS" id="PR00315">
    <property type="entry name" value="ELONGATNFCT"/>
</dbReference>
<feature type="region of interest" description="Disordered" evidence="2">
    <location>
        <begin position="545"/>
        <end position="589"/>
    </location>
</feature>
<reference evidence="4 5" key="1">
    <citation type="journal article" date="2019" name="Int. J. Syst. Evol. Microbiol.">
        <title>The Global Catalogue of Microorganisms (GCM) 10K type strain sequencing project: providing services to taxonomists for standard genome sequencing and annotation.</title>
        <authorList>
            <consortium name="The Broad Institute Genomics Platform"/>
            <consortium name="The Broad Institute Genome Sequencing Center for Infectious Disease"/>
            <person name="Wu L."/>
            <person name="Ma J."/>
        </authorList>
    </citation>
    <scope>NUCLEOTIDE SEQUENCE [LARGE SCALE GENOMIC DNA]</scope>
    <source>
        <strain evidence="4 5">JCM 16009</strain>
    </source>
</reference>
<keyword evidence="1" id="KW-0547">Nucleotide-binding</keyword>
<dbReference type="RefSeq" id="WP_344416215.1">
    <property type="nucleotide sequence ID" value="NZ_BAAAQK010000005.1"/>
</dbReference>
<evidence type="ECO:0000256" key="2">
    <source>
        <dbReference type="SAM" id="MobiDB-lite"/>
    </source>
</evidence>
<feature type="compositionally biased region" description="Basic and acidic residues" evidence="2">
    <location>
        <begin position="384"/>
        <end position="398"/>
    </location>
</feature>
<dbReference type="Gene3D" id="3.40.50.300">
    <property type="entry name" value="P-loop containing nucleotide triphosphate hydrolases"/>
    <property type="match status" value="1"/>
</dbReference>
<comment type="caution">
    <text evidence="4">The sequence shown here is derived from an EMBL/GenBank/DDBJ whole genome shotgun (WGS) entry which is preliminary data.</text>
</comment>
<evidence type="ECO:0000313" key="4">
    <source>
        <dbReference type="EMBL" id="GAA1846513.1"/>
    </source>
</evidence>
<dbReference type="Gene3D" id="2.40.30.10">
    <property type="entry name" value="Translation factors"/>
    <property type="match status" value="1"/>
</dbReference>
<dbReference type="Pfam" id="PF25461">
    <property type="entry name" value="Beta-barrel_SelB"/>
    <property type="match status" value="1"/>
</dbReference>
<organism evidence="4 5">
    <name type="scientific">Pseudonocardia ailaonensis</name>
    <dbReference type="NCBI Taxonomy" id="367279"/>
    <lineage>
        <taxon>Bacteria</taxon>
        <taxon>Bacillati</taxon>
        <taxon>Actinomycetota</taxon>
        <taxon>Actinomycetes</taxon>
        <taxon>Pseudonocardiales</taxon>
        <taxon>Pseudonocardiaceae</taxon>
        <taxon>Pseudonocardia</taxon>
    </lineage>
</organism>
<sequence length="719" mass="74845">MTSRVVATAGHVDHGKSTLVRALTGMEPDRLAEERRRGLTVDLGFAWTRLPSGTDLAFVDVPGHERFVTTMLAGAGPVPAAVVVVAADEGWMRQSGEHLDALDALGVRHGLLVVTRCDLLEPGLARADAAAEIARSSLGEVPVVEVCAPTGQGLDALRDALDRLVAAVPEPDPGADVRLWVDRAFTIRGSGTVVTGTLGSGTLRVGDELEVGGRRVGVRGLQSLGEPVPEATGVARVAVNLRGVPREALGRGDALLTPGAWLGATEIDVAVHGVRGREPGPFPEQLMLHVGSAAVAVRVRPLGGAHARLRAEIPLPLRIGDRAVLRDPGRRAIAGGIEVLDVRPAALRRRGAAAARAELLAAVAPPHRHSGGSRGTAPESTVPPERHVGAPSAGERRSGRPRGTAAERACPPERHLGSPSATERRSGSPSVTPSLAPFGSAAGELSRRGIVKAADLVAMGVPRSEVDGLRAPFVNGWLLDPALLPGIRIALADGIRAHDDADPLDPGLTIEAARRLARLPDPGLLTAALTTAALTTAALSSLALSPPALSPAPPDTTAPDSTAPDSRAVDRRTPHGETPGDTGTTNPRFLIRDGRVHLDRTVALPSALTGALASLREALRENPFAAPDAERLTELGLGRRELATLVRAGELLAVGEGVVLLPDAPERAVGVLRGLRSEFTLSEARQALRTSRRVAVPLLELLARTGHTRRTGDSLHSLL</sequence>
<dbReference type="Proteomes" id="UP001500449">
    <property type="component" value="Unassembled WGS sequence"/>
</dbReference>
<feature type="domain" description="Tr-type G" evidence="3">
    <location>
        <begin position="1"/>
        <end position="170"/>
    </location>
</feature>
<dbReference type="PROSITE" id="PS51722">
    <property type="entry name" value="G_TR_2"/>
    <property type="match status" value="1"/>
</dbReference>
<feature type="compositionally biased region" description="Low complexity" evidence="2">
    <location>
        <begin position="557"/>
        <end position="566"/>
    </location>
</feature>
<accession>A0ABN2N0M6</accession>
<gene>
    <name evidence="4" type="ORF">GCM10009836_27600</name>
</gene>
<dbReference type="SUPFAM" id="SSF52540">
    <property type="entry name" value="P-loop containing nucleoside triphosphate hydrolases"/>
    <property type="match status" value="1"/>
</dbReference>
<keyword evidence="5" id="KW-1185">Reference proteome</keyword>
<feature type="region of interest" description="Disordered" evidence="2">
    <location>
        <begin position="363"/>
        <end position="439"/>
    </location>
</feature>
<protein>
    <recommendedName>
        <fullName evidence="3">Tr-type G domain-containing protein</fullName>
    </recommendedName>
</protein>
<dbReference type="Gene3D" id="1.10.10.10">
    <property type="entry name" value="Winged helix-like DNA-binding domain superfamily/Winged helix DNA-binding domain"/>
    <property type="match status" value="1"/>
</dbReference>
<dbReference type="InterPro" id="IPR057335">
    <property type="entry name" value="Beta-barrel_SelB"/>
</dbReference>
<dbReference type="Pfam" id="PF09107">
    <property type="entry name" value="WHD_3rd_SelB"/>
    <property type="match status" value="1"/>
</dbReference>
<dbReference type="PANTHER" id="PTHR43721">
    <property type="entry name" value="ELONGATION FACTOR TU-RELATED"/>
    <property type="match status" value="1"/>
</dbReference>
<dbReference type="EMBL" id="BAAAQK010000005">
    <property type="protein sequence ID" value="GAA1846513.1"/>
    <property type="molecule type" value="Genomic_DNA"/>
</dbReference>
<dbReference type="InterPro" id="IPR027417">
    <property type="entry name" value="P-loop_NTPase"/>
</dbReference>
<dbReference type="InterPro" id="IPR050055">
    <property type="entry name" value="EF-Tu_GTPase"/>
</dbReference>
<dbReference type="PANTHER" id="PTHR43721:SF22">
    <property type="entry name" value="ELONGATION FACTOR TU, MITOCHONDRIAL"/>
    <property type="match status" value="1"/>
</dbReference>
<proteinExistence type="predicted"/>
<keyword evidence="1" id="KW-0342">GTP-binding</keyword>
<dbReference type="SUPFAM" id="SSF50447">
    <property type="entry name" value="Translation proteins"/>
    <property type="match status" value="1"/>
</dbReference>
<evidence type="ECO:0000313" key="5">
    <source>
        <dbReference type="Proteomes" id="UP001500449"/>
    </source>
</evidence>
<evidence type="ECO:0000259" key="3">
    <source>
        <dbReference type="PROSITE" id="PS51722"/>
    </source>
</evidence>
<dbReference type="InterPro" id="IPR000795">
    <property type="entry name" value="T_Tr_GTP-bd_dom"/>
</dbReference>
<dbReference type="InterPro" id="IPR015191">
    <property type="entry name" value="SelB_WHD4"/>
</dbReference>
<feature type="compositionally biased region" description="Basic and acidic residues" evidence="2">
    <location>
        <begin position="410"/>
        <end position="426"/>
    </location>
</feature>
<dbReference type="Pfam" id="PF00009">
    <property type="entry name" value="GTP_EFTU"/>
    <property type="match status" value="1"/>
</dbReference>
<dbReference type="InterPro" id="IPR009000">
    <property type="entry name" value="Transl_B-barrel_sf"/>
</dbReference>